<feature type="disulfide bond" evidence="7">
    <location>
        <begin position="67"/>
        <end position="76"/>
    </location>
</feature>
<feature type="disulfide bond" evidence="8">
    <location>
        <begin position="359"/>
        <end position="402"/>
    </location>
</feature>
<feature type="domain" description="Sushi" evidence="10">
    <location>
        <begin position="296"/>
        <end position="356"/>
    </location>
</feature>
<keyword evidence="4" id="KW-0677">Repeat</keyword>
<keyword evidence="1 7" id="KW-0245">EGF-like domain</keyword>
<dbReference type="AlphaFoldDB" id="A0AAD9KJP8"/>
<dbReference type="PROSITE" id="PS50923">
    <property type="entry name" value="SUSHI"/>
    <property type="match status" value="9"/>
</dbReference>
<dbReference type="InterPro" id="IPR009030">
    <property type="entry name" value="Growth_fac_rcpt_cys_sf"/>
</dbReference>
<keyword evidence="2 8" id="KW-0768">Sushi</keyword>
<dbReference type="PROSITE" id="PS00010">
    <property type="entry name" value="ASX_HYDROXYL"/>
    <property type="match status" value="5"/>
</dbReference>
<feature type="domain" description="Sushi" evidence="10">
    <location>
        <begin position="597"/>
        <end position="655"/>
    </location>
</feature>
<feature type="domain" description="EGF-like" evidence="9">
    <location>
        <begin position="41"/>
        <end position="77"/>
    </location>
</feature>
<dbReference type="GO" id="GO:0005509">
    <property type="term" value="F:calcium ion binding"/>
    <property type="evidence" value="ECO:0007669"/>
    <property type="project" value="InterPro"/>
</dbReference>
<dbReference type="CDD" id="cd00033">
    <property type="entry name" value="CCP"/>
    <property type="match status" value="9"/>
</dbReference>
<dbReference type="FunFam" id="2.10.25.10:FF:000122">
    <property type="entry name" value="Protein crumbs homolog 2"/>
    <property type="match status" value="5"/>
</dbReference>
<keyword evidence="6" id="KW-0325">Glycoprotein</keyword>
<feature type="domain" description="Sushi" evidence="10">
    <location>
        <begin position="232"/>
        <end position="295"/>
    </location>
</feature>
<dbReference type="Gene3D" id="2.10.70.10">
    <property type="entry name" value="Complement Module, domain 1"/>
    <property type="match status" value="9"/>
</dbReference>
<protein>
    <recommendedName>
        <fullName evidence="13">Sushi, von Willebrand factor type A, EGF and pentraxin domain-containing protein 1-like</fullName>
    </recommendedName>
</protein>
<comment type="caution">
    <text evidence="11">The sequence shown here is derived from an EMBL/GenBank/DDBJ whole genome shotgun (WGS) entry which is preliminary data.</text>
</comment>
<dbReference type="SUPFAM" id="SSF57196">
    <property type="entry name" value="EGF/Laminin"/>
    <property type="match status" value="1"/>
</dbReference>
<dbReference type="InterPro" id="IPR001881">
    <property type="entry name" value="EGF-like_Ca-bd_dom"/>
</dbReference>
<feature type="domain" description="Sushi" evidence="10">
    <location>
        <begin position="656"/>
        <end position="715"/>
    </location>
</feature>
<feature type="domain" description="EGF-like" evidence="9">
    <location>
        <begin position="155"/>
        <end position="191"/>
    </location>
</feature>
<feature type="disulfide bond" evidence="7">
    <location>
        <begin position="143"/>
        <end position="152"/>
    </location>
</feature>
<dbReference type="SMART" id="SM00179">
    <property type="entry name" value="EGF_CA"/>
    <property type="match status" value="5"/>
</dbReference>
<gene>
    <name evidence="11" type="ORF">NP493_923g00015</name>
</gene>
<evidence type="ECO:0000256" key="6">
    <source>
        <dbReference type="ARBA" id="ARBA00023180"/>
    </source>
</evidence>
<keyword evidence="5 7" id="KW-1015">Disulfide bond</keyword>
<feature type="domain" description="Sushi" evidence="10">
    <location>
        <begin position="418"/>
        <end position="478"/>
    </location>
</feature>
<keyword evidence="12" id="KW-1185">Reference proteome</keyword>
<evidence type="ECO:0000256" key="8">
    <source>
        <dbReference type="PROSITE-ProRule" id="PRU00302"/>
    </source>
</evidence>
<dbReference type="PANTHER" id="PTHR46393">
    <property type="entry name" value="SUSHI DOMAIN-CONTAINING PROTEIN"/>
    <property type="match status" value="1"/>
</dbReference>
<dbReference type="CDD" id="cd00054">
    <property type="entry name" value="EGF_CA"/>
    <property type="match status" value="5"/>
</dbReference>
<dbReference type="InterPro" id="IPR000742">
    <property type="entry name" value="EGF"/>
</dbReference>
<dbReference type="InterPro" id="IPR000436">
    <property type="entry name" value="Sushi_SCR_CCP_dom"/>
</dbReference>
<dbReference type="PROSITE" id="PS50026">
    <property type="entry name" value="EGF_3"/>
    <property type="match status" value="5"/>
</dbReference>
<dbReference type="SUPFAM" id="SSF57535">
    <property type="entry name" value="Complement control module/SCR domain"/>
    <property type="match status" value="9"/>
</dbReference>
<evidence type="ECO:0000259" key="9">
    <source>
        <dbReference type="PROSITE" id="PS50026"/>
    </source>
</evidence>
<organism evidence="11 12">
    <name type="scientific">Ridgeia piscesae</name>
    <name type="common">Tubeworm</name>
    <dbReference type="NCBI Taxonomy" id="27915"/>
    <lineage>
        <taxon>Eukaryota</taxon>
        <taxon>Metazoa</taxon>
        <taxon>Spiralia</taxon>
        <taxon>Lophotrochozoa</taxon>
        <taxon>Annelida</taxon>
        <taxon>Polychaeta</taxon>
        <taxon>Sedentaria</taxon>
        <taxon>Canalipalpata</taxon>
        <taxon>Sabellida</taxon>
        <taxon>Siboglinidae</taxon>
        <taxon>Ridgeia</taxon>
    </lineage>
</organism>
<evidence type="ECO:0000256" key="7">
    <source>
        <dbReference type="PROSITE-ProRule" id="PRU00076"/>
    </source>
</evidence>
<feature type="disulfide bond" evidence="7">
    <location>
        <begin position="219"/>
        <end position="228"/>
    </location>
</feature>
<proteinExistence type="predicted"/>
<dbReference type="PROSITE" id="PS01187">
    <property type="entry name" value="EGF_CA"/>
    <property type="match status" value="1"/>
</dbReference>
<evidence type="ECO:0000256" key="1">
    <source>
        <dbReference type="ARBA" id="ARBA00022536"/>
    </source>
</evidence>
<evidence type="ECO:0000313" key="11">
    <source>
        <dbReference type="EMBL" id="KAK2172864.1"/>
    </source>
</evidence>
<dbReference type="Proteomes" id="UP001209878">
    <property type="component" value="Unassembled WGS sequence"/>
</dbReference>
<feature type="domain" description="EGF-like" evidence="9">
    <location>
        <begin position="117"/>
        <end position="153"/>
    </location>
</feature>
<dbReference type="InterPro" id="IPR035976">
    <property type="entry name" value="Sushi/SCR/CCP_sf"/>
</dbReference>
<feature type="disulfide bond" evidence="8">
    <location>
        <begin position="298"/>
        <end position="341"/>
    </location>
</feature>
<feature type="domain" description="Sushi" evidence="10">
    <location>
        <begin position="538"/>
        <end position="596"/>
    </location>
</feature>
<dbReference type="Pfam" id="PF00084">
    <property type="entry name" value="Sushi"/>
    <property type="match status" value="8"/>
</dbReference>
<accession>A0AAD9KJP8</accession>
<evidence type="ECO:0000256" key="2">
    <source>
        <dbReference type="ARBA" id="ARBA00022659"/>
    </source>
</evidence>
<feature type="domain" description="Sushi" evidence="10">
    <location>
        <begin position="716"/>
        <end position="774"/>
    </location>
</feature>
<reference evidence="11" key="1">
    <citation type="journal article" date="2023" name="Mol. Biol. Evol.">
        <title>Third-Generation Sequencing Reveals the Adaptive Role of the Epigenome in Three Deep-Sea Polychaetes.</title>
        <authorList>
            <person name="Perez M."/>
            <person name="Aroh O."/>
            <person name="Sun Y."/>
            <person name="Lan Y."/>
            <person name="Juniper S.K."/>
            <person name="Young C.R."/>
            <person name="Angers B."/>
            <person name="Qian P.Y."/>
        </authorList>
    </citation>
    <scope>NUCLEOTIDE SEQUENCE</scope>
    <source>
        <strain evidence="11">R07B-5</strain>
    </source>
</reference>
<feature type="domain" description="EGF-like" evidence="9">
    <location>
        <begin position="79"/>
        <end position="115"/>
    </location>
</feature>
<dbReference type="PANTHER" id="PTHR46393:SF7">
    <property type="entry name" value="COMPLEMENT C2"/>
    <property type="match status" value="1"/>
</dbReference>
<dbReference type="PROSITE" id="PS00022">
    <property type="entry name" value="EGF_1"/>
    <property type="match status" value="5"/>
</dbReference>
<evidence type="ECO:0008006" key="13">
    <source>
        <dbReference type="Google" id="ProtNLM"/>
    </source>
</evidence>
<evidence type="ECO:0000256" key="4">
    <source>
        <dbReference type="ARBA" id="ARBA00022737"/>
    </source>
</evidence>
<sequence>MLPKQLTGPDTKTLRATRVNPATGSRVERVRLRSVAMTERDIDECASSPCENDATCADAVNLYTCHCVVGYMGTRCETDIDECASSPCENDATCADAVNLYTCHCVVGYMGTRCETDIDECASSPCENGATCADAVNLYTCHCVVGYMGTRCETDIDECASSPCENGATCADAVNLYTCHCVVGYMGTRCETDIDECASSPCENGATCADAVNSYTCLCVAGYTGTHCETAITCEPLTNVRFGRYSNATCSARKMFYNDTCELMCDFGYVLEGPQIQICTLEWEWTPTITGLCERIHCPALTLPHHALVVSDPRSTIAGSVVTYGCREGYELNNGSLVLECNLDGRWSDDPPQCTEIRCPSPDQPAFTEVDVTALSYVYKTIVTYSCQTGFDLIAGDTERTCLANRRWSGVKPLCRIVSCGSLASVAHALYEVPEETTYMTNITYDCEEGYKRGVGGDWTRTCLENKQWSGTPPVCLEIVCTNPPEVRNTLLDVGGTRMNEYAHYACVLGFRLEGGSETKRCNKESKWEGKDPLCVEIVCGEPRQVDHTQMIATGRKLKAKVVYSCKTGYEQVSGNNTAVCKESGHWSDVTLVCRAVTCGAPPQPVHTLVVESGEGISGTADYDCEKGYQLTSGTTRSSCTAQGLWTDVTIKCQPITCPVTDTTAHVVIVNQTGVQLDDIVTLACEPGYHHVSGSTIRTCLWTRDWSGAPITCEEMMCNEPMPVLGARVSYPSLSVHASATYRCSEGYRAAAGDFSHTCQVNGTWSGQRPTCEGQ</sequence>
<feature type="domain" description="Sushi" evidence="10">
    <location>
        <begin position="357"/>
        <end position="417"/>
    </location>
</feature>
<evidence type="ECO:0000259" key="10">
    <source>
        <dbReference type="PROSITE" id="PS50923"/>
    </source>
</evidence>
<dbReference type="Gene3D" id="2.10.25.10">
    <property type="entry name" value="Laminin"/>
    <property type="match status" value="5"/>
</dbReference>
<dbReference type="EMBL" id="JAODUO010000923">
    <property type="protein sequence ID" value="KAK2172864.1"/>
    <property type="molecule type" value="Genomic_DNA"/>
</dbReference>
<keyword evidence="3" id="KW-0732">Signal</keyword>
<evidence type="ECO:0000313" key="12">
    <source>
        <dbReference type="Proteomes" id="UP001209878"/>
    </source>
</evidence>
<dbReference type="InterPro" id="IPR018097">
    <property type="entry name" value="EGF_Ca-bd_CS"/>
</dbReference>
<feature type="disulfide bond" evidence="7">
    <location>
        <begin position="181"/>
        <end position="190"/>
    </location>
</feature>
<dbReference type="PRINTS" id="PR00010">
    <property type="entry name" value="EGFBLOOD"/>
</dbReference>
<evidence type="ECO:0000256" key="3">
    <source>
        <dbReference type="ARBA" id="ARBA00022729"/>
    </source>
</evidence>
<dbReference type="SUPFAM" id="SSF57184">
    <property type="entry name" value="Growth factor receptor domain"/>
    <property type="match status" value="1"/>
</dbReference>
<name>A0AAD9KJP8_RIDPI</name>
<feature type="domain" description="Sushi" evidence="10">
    <location>
        <begin position="479"/>
        <end position="537"/>
    </location>
</feature>
<comment type="caution">
    <text evidence="7">Lacks conserved residue(s) required for the propagation of feature annotation.</text>
</comment>
<dbReference type="InterPro" id="IPR000152">
    <property type="entry name" value="EGF-type_Asp/Asn_hydroxyl_site"/>
</dbReference>
<evidence type="ECO:0000256" key="5">
    <source>
        <dbReference type="ARBA" id="ARBA00023157"/>
    </source>
</evidence>
<feature type="disulfide bond" evidence="8">
    <location>
        <begin position="420"/>
        <end position="463"/>
    </location>
</feature>
<feature type="disulfide bond" evidence="7">
    <location>
        <begin position="105"/>
        <end position="114"/>
    </location>
</feature>
<dbReference type="SMART" id="SM00181">
    <property type="entry name" value="EGF"/>
    <property type="match status" value="5"/>
</dbReference>
<dbReference type="SMART" id="SM00032">
    <property type="entry name" value="CCP"/>
    <property type="match status" value="9"/>
</dbReference>
<dbReference type="Pfam" id="PF00008">
    <property type="entry name" value="EGF"/>
    <property type="match status" value="5"/>
</dbReference>
<dbReference type="PROSITE" id="PS01186">
    <property type="entry name" value="EGF_2"/>
    <property type="match status" value="5"/>
</dbReference>
<feature type="domain" description="EGF-like" evidence="9">
    <location>
        <begin position="193"/>
        <end position="229"/>
    </location>
</feature>